<keyword evidence="4" id="KW-1185">Reference proteome</keyword>
<evidence type="ECO:0000313" key="3">
    <source>
        <dbReference type="EMBL" id="KAL1516657.1"/>
    </source>
</evidence>
<protein>
    <recommendedName>
        <fullName evidence="2">MADF domain-containing protein</fullName>
    </recommendedName>
</protein>
<dbReference type="InterPro" id="IPR006578">
    <property type="entry name" value="MADF-dom"/>
</dbReference>
<dbReference type="Pfam" id="PF10545">
    <property type="entry name" value="MADF_DNA_bdg"/>
    <property type="match status" value="1"/>
</dbReference>
<feature type="transmembrane region" description="Helical" evidence="1">
    <location>
        <begin position="243"/>
        <end position="260"/>
    </location>
</feature>
<evidence type="ECO:0000256" key="1">
    <source>
        <dbReference type="SAM" id="Phobius"/>
    </source>
</evidence>
<proteinExistence type="predicted"/>
<keyword evidence="1" id="KW-0472">Membrane</keyword>
<keyword evidence="1" id="KW-0812">Transmembrane</keyword>
<comment type="caution">
    <text evidence="3">The sequence shown here is derived from an EMBL/GenBank/DDBJ whole genome shotgun (WGS) entry which is preliminary data.</text>
</comment>
<dbReference type="SMART" id="SM00595">
    <property type="entry name" value="MADF"/>
    <property type="match status" value="1"/>
</dbReference>
<organism evidence="3 4">
    <name type="scientific">Hypothenemus hampei</name>
    <name type="common">Coffee berry borer</name>
    <dbReference type="NCBI Taxonomy" id="57062"/>
    <lineage>
        <taxon>Eukaryota</taxon>
        <taxon>Metazoa</taxon>
        <taxon>Ecdysozoa</taxon>
        <taxon>Arthropoda</taxon>
        <taxon>Hexapoda</taxon>
        <taxon>Insecta</taxon>
        <taxon>Pterygota</taxon>
        <taxon>Neoptera</taxon>
        <taxon>Endopterygota</taxon>
        <taxon>Coleoptera</taxon>
        <taxon>Polyphaga</taxon>
        <taxon>Cucujiformia</taxon>
        <taxon>Curculionidae</taxon>
        <taxon>Scolytinae</taxon>
        <taxon>Hypothenemus</taxon>
    </lineage>
</organism>
<feature type="domain" description="MADF" evidence="2">
    <location>
        <begin position="14"/>
        <end position="102"/>
    </location>
</feature>
<dbReference type="AlphaFoldDB" id="A0ABD1FBL0"/>
<gene>
    <name evidence="3" type="ORF">ABEB36_000540</name>
</gene>
<dbReference type="Proteomes" id="UP001566132">
    <property type="component" value="Unassembled WGS sequence"/>
</dbReference>
<evidence type="ECO:0000259" key="2">
    <source>
        <dbReference type="PROSITE" id="PS51029"/>
    </source>
</evidence>
<name>A0ABD1FBL0_HYPHA</name>
<reference evidence="3 4" key="1">
    <citation type="submission" date="2024-05" db="EMBL/GenBank/DDBJ databases">
        <title>Genetic variation in Jamaican populations of the coffee berry borer (Hypothenemus hampei).</title>
        <authorList>
            <person name="Errbii M."/>
            <person name="Myrie A."/>
        </authorList>
    </citation>
    <scope>NUCLEOTIDE SEQUENCE [LARGE SCALE GENOMIC DNA]</scope>
    <source>
        <strain evidence="3">JA-Hopewell-2020-01-JO</strain>
        <tissue evidence="3">Whole body</tissue>
    </source>
</reference>
<dbReference type="PROSITE" id="PS51029">
    <property type="entry name" value="MADF"/>
    <property type="match status" value="1"/>
</dbReference>
<accession>A0ABD1FBL0</accession>
<evidence type="ECO:0000313" key="4">
    <source>
        <dbReference type="Proteomes" id="UP001566132"/>
    </source>
</evidence>
<sequence length="263" mass="31476">MAQIKCWSEEETFSLISYWKMYPELWNVNNINYRNRAKKENALKELAAKFDTIESEISRKLHNLRTQFHQGKRRKKTNKDGDEYQITWKFYDAMKFISNDHSTSGNFEPPKQMEILANEHDNSNDDIKIDVQPRKRKPGHIKKNNRQHEVIFKKTSNLLNKRSDQFQIFGDFVASELRNLKSWDYQRQLKLTIQRAIVQYSELDLSSPSTSEDRNPLYSNSKQFNTNHETETVASYQQFNITIYKFMSLLLFILLGYRVYRNY</sequence>
<dbReference type="EMBL" id="JBDJPC010000001">
    <property type="protein sequence ID" value="KAL1516657.1"/>
    <property type="molecule type" value="Genomic_DNA"/>
</dbReference>
<dbReference type="PANTHER" id="PTHR21505:SF12">
    <property type="entry name" value="MADF DOMAIN-CONTAINING PROTEIN-RELATED"/>
    <property type="match status" value="1"/>
</dbReference>
<keyword evidence="1" id="KW-1133">Transmembrane helix</keyword>
<dbReference type="PANTHER" id="PTHR21505">
    <property type="entry name" value="MADF DOMAIN-CONTAINING PROTEIN-RELATED"/>
    <property type="match status" value="1"/>
</dbReference>